<dbReference type="EMBL" id="LT629802">
    <property type="protein sequence ID" value="SDU94596.1"/>
    <property type="molecule type" value="Genomic_DNA"/>
</dbReference>
<dbReference type="Proteomes" id="UP000198600">
    <property type="component" value="Chromosome I"/>
</dbReference>
<protein>
    <submittedName>
        <fullName evidence="2">Uncharacterized protein</fullName>
    </submittedName>
</protein>
<dbReference type="RefSeq" id="WP_084376724.1">
    <property type="nucleotide sequence ID" value="NZ_LS483433.1"/>
</dbReference>
<keyword evidence="1" id="KW-0812">Transmembrane</keyword>
<evidence type="ECO:0000256" key="1">
    <source>
        <dbReference type="SAM" id="Phobius"/>
    </source>
</evidence>
<name>A0A1H2MQ05_9PSED</name>
<organism evidence="2 3">
    <name type="scientific">Pseudomonas mucidolens</name>
    <dbReference type="NCBI Taxonomy" id="46679"/>
    <lineage>
        <taxon>Bacteria</taxon>
        <taxon>Pseudomonadati</taxon>
        <taxon>Pseudomonadota</taxon>
        <taxon>Gammaproteobacteria</taxon>
        <taxon>Pseudomonadales</taxon>
        <taxon>Pseudomonadaceae</taxon>
        <taxon>Pseudomonas</taxon>
    </lineage>
</organism>
<proteinExistence type="predicted"/>
<feature type="transmembrane region" description="Helical" evidence="1">
    <location>
        <begin position="13"/>
        <end position="32"/>
    </location>
</feature>
<accession>A0A1H2MQ05</accession>
<reference evidence="3" key="1">
    <citation type="submission" date="2016-10" db="EMBL/GenBank/DDBJ databases">
        <authorList>
            <person name="Varghese N."/>
            <person name="Submissions S."/>
        </authorList>
    </citation>
    <scope>NUCLEOTIDE SEQUENCE [LARGE SCALE GENOMIC DNA]</scope>
    <source>
        <strain evidence="3">LMG 2223</strain>
    </source>
</reference>
<evidence type="ECO:0000313" key="3">
    <source>
        <dbReference type="Proteomes" id="UP000198600"/>
    </source>
</evidence>
<keyword evidence="1" id="KW-0472">Membrane</keyword>
<sequence length="184" mass="20257">MWLCTEWKIDWDAVAAVATAAAAIIALIIWSFDKAQRKRERAASAKLLAQIMTTPVGATQIEIAKFRCYVVPSDSDQTYLLDVLNDENARKDLAAQASKITIDLPSQFLDKADIFSETVNNRLANAFSQVNRLKKMSSLLADLPDSALEEEISQHLMAVLNQIKEAEQATAEAFQALLKAGKSS</sequence>
<dbReference type="AlphaFoldDB" id="A0A1H2MQ05"/>
<keyword evidence="3" id="KW-1185">Reference proteome</keyword>
<evidence type="ECO:0000313" key="2">
    <source>
        <dbReference type="EMBL" id="SDU94596.1"/>
    </source>
</evidence>
<gene>
    <name evidence="2" type="ORF">SAMN05216202_2044</name>
</gene>
<dbReference type="OrthoDB" id="8655474at2"/>
<keyword evidence="1" id="KW-1133">Transmembrane helix</keyword>